<gene>
    <name evidence="3" type="ORF">AAM4_0733</name>
</gene>
<accession>A0A1L7RNG3</accession>
<evidence type="ECO:0000313" key="3">
    <source>
        <dbReference type="EMBL" id="CED92753.1"/>
    </source>
</evidence>
<dbReference type="SUPFAM" id="SSF53474">
    <property type="entry name" value="alpha/beta-Hydrolases"/>
    <property type="match status" value="1"/>
</dbReference>
<dbReference type="InterPro" id="IPR049492">
    <property type="entry name" value="BD-FAE-like_dom"/>
</dbReference>
<dbReference type="GO" id="GO:0016787">
    <property type="term" value="F:hydrolase activity"/>
    <property type="evidence" value="ECO:0007669"/>
    <property type="project" value="UniProtKB-KW"/>
</dbReference>
<keyword evidence="1 3" id="KW-0378">Hydrolase</keyword>
<protein>
    <submittedName>
        <fullName evidence="3">Hydrolase, alpha/beta domain protein</fullName>
    </submittedName>
</protein>
<sequence>MRKGMMHAMTRRTFGRGAGLLAAAGALSACTGNRDGGGTVGPSADLAAVRDYVKLDSSPTFSGVDFDHVSPDPATVEGTVATATVDPARSQCLFLWEEAGAPATTAPSGSGYDPASFRPTVTSVPAAGDTVRGAVLLCAGGAFALRGDNSDCYPTAAELSARGYHCFVVDYRVRPYTQAEAGVDLARAIRFVRAHADDYGLPSPQHIALGGYSAGGILCGETILNWSGSTSPAELDADYRPDALDSVSADATATAMIYSFYGRLSVAELAPDRLTGVVPTYYCYGTRDPFYDQFEAQVEVMAARGATVHARVLDGWPHGFGAEGGWIEEYDDFMQRAFADA</sequence>
<dbReference type="PROSITE" id="PS51257">
    <property type="entry name" value="PROKAR_LIPOPROTEIN"/>
    <property type="match status" value="1"/>
</dbReference>
<dbReference type="EMBL" id="LK995477">
    <property type="protein sequence ID" value="CED92753.1"/>
    <property type="molecule type" value="Genomic_DNA"/>
</dbReference>
<name>A0A1L7RNG3_9ACTO</name>
<proteinExistence type="predicted"/>
<dbReference type="PANTHER" id="PTHR48081">
    <property type="entry name" value="AB HYDROLASE SUPERFAMILY PROTEIN C4A8.06C"/>
    <property type="match status" value="1"/>
</dbReference>
<dbReference type="AlphaFoldDB" id="A0A1L7RNG3"/>
<dbReference type="InterPro" id="IPR029058">
    <property type="entry name" value="AB_hydrolase_fold"/>
</dbReference>
<evidence type="ECO:0000259" key="2">
    <source>
        <dbReference type="Pfam" id="PF20434"/>
    </source>
</evidence>
<organism evidence="3">
    <name type="scientific">Actinomyces succiniciruminis</name>
    <dbReference type="NCBI Taxonomy" id="1522002"/>
    <lineage>
        <taxon>Bacteria</taxon>
        <taxon>Bacillati</taxon>
        <taxon>Actinomycetota</taxon>
        <taxon>Actinomycetes</taxon>
        <taxon>Actinomycetales</taxon>
        <taxon>Actinomycetaceae</taxon>
        <taxon>Actinomyces</taxon>
    </lineage>
</organism>
<dbReference type="Pfam" id="PF20434">
    <property type="entry name" value="BD-FAE"/>
    <property type="match status" value="1"/>
</dbReference>
<feature type="domain" description="BD-FAE-like" evidence="2">
    <location>
        <begin position="129"/>
        <end position="219"/>
    </location>
</feature>
<evidence type="ECO:0000256" key="1">
    <source>
        <dbReference type="ARBA" id="ARBA00022801"/>
    </source>
</evidence>
<dbReference type="Gene3D" id="3.40.50.1820">
    <property type="entry name" value="alpha/beta hydrolase"/>
    <property type="match status" value="1"/>
</dbReference>
<dbReference type="RefSeq" id="WP_210579164.1">
    <property type="nucleotide sequence ID" value="NZ_LK995477.1"/>
</dbReference>
<dbReference type="InterPro" id="IPR050300">
    <property type="entry name" value="GDXG_lipolytic_enzyme"/>
</dbReference>
<reference evidence="3" key="1">
    <citation type="submission" date="2014-07" db="EMBL/GenBank/DDBJ databases">
        <authorList>
            <person name="Zhang J.E."/>
            <person name="Yang H."/>
            <person name="Guo J."/>
            <person name="Deng Z."/>
            <person name="Luo H."/>
            <person name="Luo M."/>
            <person name="Zhao B."/>
        </authorList>
    </citation>
    <scope>NUCLEOTIDE SEQUENCE</scope>
    <source>
        <strain evidence="3">AM4</strain>
    </source>
</reference>